<dbReference type="InterPro" id="IPR051344">
    <property type="entry name" value="Vgb"/>
</dbReference>
<protein>
    <recommendedName>
        <fullName evidence="3">SMP-30/Gluconolactonase/LRE-like region domain-containing protein</fullName>
    </recommendedName>
</protein>
<feature type="region of interest" description="Disordered" evidence="1">
    <location>
        <begin position="305"/>
        <end position="369"/>
    </location>
</feature>
<dbReference type="InterPro" id="IPR048168">
    <property type="entry name" value="Flexitail_dom"/>
</dbReference>
<dbReference type="EMBL" id="LAZR01043044">
    <property type="protein sequence ID" value="KKL08032.1"/>
    <property type="molecule type" value="Genomic_DNA"/>
</dbReference>
<dbReference type="InterPro" id="IPR028974">
    <property type="entry name" value="TSP_type-3_rpt"/>
</dbReference>
<dbReference type="Gene3D" id="4.10.1080.10">
    <property type="entry name" value="TSP type-3 repeat"/>
    <property type="match status" value="1"/>
</dbReference>
<feature type="compositionally biased region" description="Acidic residues" evidence="1">
    <location>
        <begin position="308"/>
        <end position="318"/>
    </location>
</feature>
<evidence type="ECO:0008006" key="3">
    <source>
        <dbReference type="Google" id="ProtNLM"/>
    </source>
</evidence>
<organism evidence="2">
    <name type="scientific">marine sediment metagenome</name>
    <dbReference type="NCBI Taxonomy" id="412755"/>
    <lineage>
        <taxon>unclassified sequences</taxon>
        <taxon>metagenomes</taxon>
        <taxon>ecological metagenomes</taxon>
    </lineage>
</organism>
<reference evidence="2" key="1">
    <citation type="journal article" date="2015" name="Nature">
        <title>Complex archaea that bridge the gap between prokaryotes and eukaryotes.</title>
        <authorList>
            <person name="Spang A."/>
            <person name="Saw J.H."/>
            <person name="Jorgensen S.L."/>
            <person name="Zaremba-Niedzwiedzka K."/>
            <person name="Martijn J."/>
            <person name="Lind A.E."/>
            <person name="van Eijk R."/>
            <person name="Schleper C."/>
            <person name="Guy L."/>
            <person name="Ettema T.J."/>
        </authorList>
    </citation>
    <scope>NUCLEOTIDE SEQUENCE</scope>
</reference>
<name>A0A0F9B2L3_9ZZZZ</name>
<dbReference type="SUPFAM" id="SSF101898">
    <property type="entry name" value="NHL repeat"/>
    <property type="match status" value="1"/>
</dbReference>
<dbReference type="GO" id="GO:0005509">
    <property type="term" value="F:calcium ion binding"/>
    <property type="evidence" value="ECO:0007669"/>
    <property type="project" value="InterPro"/>
</dbReference>
<dbReference type="Gene3D" id="2.130.10.10">
    <property type="entry name" value="YVTN repeat-like/Quinoprotein amine dehydrogenase"/>
    <property type="match status" value="1"/>
</dbReference>
<comment type="caution">
    <text evidence="2">The sequence shown here is derived from an EMBL/GenBank/DDBJ whole genome shotgun (WGS) entry which is preliminary data.</text>
</comment>
<dbReference type="PANTHER" id="PTHR40274:SF3">
    <property type="entry name" value="VIRGINIAMYCIN B LYASE"/>
    <property type="match status" value="1"/>
</dbReference>
<dbReference type="AlphaFoldDB" id="A0A0F9B2L3"/>
<dbReference type="SUPFAM" id="SSF103647">
    <property type="entry name" value="TSP type-3 repeat"/>
    <property type="match status" value="1"/>
</dbReference>
<dbReference type="InterPro" id="IPR015943">
    <property type="entry name" value="WD40/YVTN_repeat-like_dom_sf"/>
</dbReference>
<dbReference type="NCBIfam" id="NF041520">
    <property type="entry name" value="flexitail"/>
    <property type="match status" value="1"/>
</dbReference>
<gene>
    <name evidence="2" type="ORF">LCGC14_2580000</name>
</gene>
<evidence type="ECO:0000313" key="2">
    <source>
        <dbReference type="EMBL" id="KKL08032.1"/>
    </source>
</evidence>
<sequence length="469" mass="51162">GGAPHYRGEYFNTSRVVQYDPAAEKFACFNAPIDNANVIGVVIDEPRGMIWYSEGIVSGNAITGFAPDSTPSDCSFDPYDEDRPRGDVCPQDGPTDSCHRRFTVPGPHPYPAHLALDEEGNIWFTEYWQNRIGRLTPETGEIVELPLPESIAREFPGSWFGSGPWELTFDEHGDLWVDEFFDATIVRVKPSLMASKDCERLDADGQNPCIEEMLVASDGADGKTLHTLSIGVEGLIWFAVGSGRDAPNTTRLGFLSPAYDYAVAYLPTRASIESVAGIVQDRASHDVWFAQFFEREIGRLRQLGVGDTDADGVPDSDDNCPATPNPGQEDFDSDGPGDACDDRADEDNDGCTNGQELGLNPRLGGRRDPTNVWDFFDTPDTDGVRDKVVDLWGDVFEVLVRFGAKGDPSGDPLAGPIPPAPGYHTAFDRVAPRRGEDMWDLGPADGSIDLMNDIFGVANQFGHDCRASS</sequence>
<dbReference type="PANTHER" id="PTHR40274">
    <property type="entry name" value="VIRGINIAMYCIN B LYASE"/>
    <property type="match status" value="1"/>
</dbReference>
<accession>A0A0F9B2L3</accession>
<evidence type="ECO:0000256" key="1">
    <source>
        <dbReference type="SAM" id="MobiDB-lite"/>
    </source>
</evidence>
<proteinExistence type="predicted"/>
<feature type="non-terminal residue" evidence="2">
    <location>
        <position position="1"/>
    </location>
</feature>